<comment type="function">
    <text evidence="1">Part of the binding-protein-dependent transport system for glutamine; probably responsible for the translocation of the substrate across the membrane.</text>
</comment>
<dbReference type="FunCoup" id="A0A0D2G865">
    <property type="interactions" value="173"/>
</dbReference>
<accession>A0A0D2G865</accession>
<keyword evidence="5 11" id="KW-0813">Transport</keyword>
<dbReference type="GO" id="GO:0006865">
    <property type="term" value="P:amino acid transport"/>
    <property type="evidence" value="ECO:0007669"/>
    <property type="project" value="UniProtKB-KW"/>
</dbReference>
<dbReference type="Pfam" id="PF00528">
    <property type="entry name" value="BPD_transp_1"/>
    <property type="match status" value="1"/>
</dbReference>
<dbReference type="InterPro" id="IPR010065">
    <property type="entry name" value="AA_ABC_transptr_permease_3TM"/>
</dbReference>
<dbReference type="AlphaFoldDB" id="A0A0D2G865"/>
<dbReference type="PANTHER" id="PTHR30614">
    <property type="entry name" value="MEMBRANE COMPONENT OF AMINO ACID ABC TRANSPORTER"/>
    <property type="match status" value="1"/>
</dbReference>
<dbReference type="Proteomes" id="UP000032233">
    <property type="component" value="Unassembled WGS sequence"/>
</dbReference>
<dbReference type="Gene3D" id="1.10.3720.10">
    <property type="entry name" value="MetI-like"/>
    <property type="match status" value="1"/>
</dbReference>
<evidence type="ECO:0000256" key="10">
    <source>
        <dbReference type="ARBA" id="ARBA00023136"/>
    </source>
</evidence>
<evidence type="ECO:0000256" key="5">
    <source>
        <dbReference type="ARBA" id="ARBA00022448"/>
    </source>
</evidence>
<dbReference type="PROSITE" id="PS50928">
    <property type="entry name" value="ABC_TM1"/>
    <property type="match status" value="1"/>
</dbReference>
<dbReference type="PATRIC" id="fig|1429043.3.peg.5473"/>
<comment type="similarity">
    <text evidence="3">Belongs to the binding-protein-dependent transport system permease family. HisMQ subfamily.</text>
</comment>
<dbReference type="FunFam" id="1.10.3720.10:FF:000033">
    <property type="entry name" value="Polar amino acid ABC transporter permease"/>
    <property type="match status" value="1"/>
</dbReference>
<feature type="transmembrane region" description="Helical" evidence="11">
    <location>
        <begin position="236"/>
        <end position="255"/>
    </location>
</feature>
<reference evidence="13 14" key="1">
    <citation type="submission" date="2013-11" db="EMBL/GenBank/DDBJ databases">
        <title>Metagenomic analysis of a methanogenic consortium involved in long chain n-alkane degradation.</title>
        <authorList>
            <person name="Davidova I.A."/>
            <person name="Callaghan A.V."/>
            <person name="Wawrik B."/>
            <person name="Pruitt S."/>
            <person name="Marks C."/>
            <person name="Duncan K.E."/>
            <person name="Suflita J.M."/>
        </authorList>
    </citation>
    <scope>NUCLEOTIDE SEQUENCE [LARGE SCALE GENOMIC DNA]</scope>
    <source>
        <strain evidence="13 14">SPR</strain>
    </source>
</reference>
<gene>
    <name evidence="13" type="ORF">X474_25915</name>
</gene>
<evidence type="ECO:0000256" key="1">
    <source>
        <dbReference type="ARBA" id="ARBA00003159"/>
    </source>
</evidence>
<keyword evidence="10 11" id="KW-0472">Membrane</keyword>
<dbReference type="NCBIfam" id="TIGR01726">
    <property type="entry name" value="HEQRo_perm_3TM"/>
    <property type="match status" value="1"/>
</dbReference>
<evidence type="ECO:0000256" key="8">
    <source>
        <dbReference type="ARBA" id="ARBA00022970"/>
    </source>
</evidence>
<dbReference type="STRING" id="1429043.X474_25915"/>
<dbReference type="InterPro" id="IPR043429">
    <property type="entry name" value="ArtM/GltK/GlnP/TcyL/YhdX-like"/>
</dbReference>
<keyword evidence="9 11" id="KW-1133">Transmembrane helix</keyword>
<organism evidence="13 14">
    <name type="scientific">Dethiosulfatarculus sandiegensis</name>
    <dbReference type="NCBI Taxonomy" id="1429043"/>
    <lineage>
        <taxon>Bacteria</taxon>
        <taxon>Pseudomonadati</taxon>
        <taxon>Thermodesulfobacteriota</taxon>
        <taxon>Desulfarculia</taxon>
        <taxon>Desulfarculales</taxon>
        <taxon>Desulfarculaceae</taxon>
        <taxon>Dethiosulfatarculus</taxon>
    </lineage>
</organism>
<keyword evidence="6" id="KW-1003">Cell membrane</keyword>
<evidence type="ECO:0000259" key="12">
    <source>
        <dbReference type="PROSITE" id="PS50928"/>
    </source>
</evidence>
<name>A0A0D2G865_9BACT</name>
<evidence type="ECO:0000256" key="11">
    <source>
        <dbReference type="RuleBase" id="RU363032"/>
    </source>
</evidence>
<keyword evidence="7 11" id="KW-0812">Transmembrane</keyword>
<dbReference type="InParanoid" id="A0A0D2G865"/>
<evidence type="ECO:0000256" key="6">
    <source>
        <dbReference type="ARBA" id="ARBA00022475"/>
    </source>
</evidence>
<evidence type="ECO:0000313" key="13">
    <source>
        <dbReference type="EMBL" id="KIX11142.1"/>
    </source>
</evidence>
<dbReference type="PANTHER" id="PTHR30614:SF20">
    <property type="entry name" value="GLUTAMINE TRANSPORT SYSTEM PERMEASE PROTEIN GLNP"/>
    <property type="match status" value="1"/>
</dbReference>
<feature type="domain" description="ABC transmembrane type-1" evidence="12">
    <location>
        <begin position="68"/>
        <end position="255"/>
    </location>
</feature>
<keyword evidence="14" id="KW-1185">Reference proteome</keyword>
<feature type="transmembrane region" description="Helical" evidence="11">
    <location>
        <begin position="116"/>
        <end position="136"/>
    </location>
</feature>
<evidence type="ECO:0000256" key="3">
    <source>
        <dbReference type="ARBA" id="ARBA00010072"/>
    </source>
</evidence>
<dbReference type="CDD" id="cd06261">
    <property type="entry name" value="TM_PBP2"/>
    <property type="match status" value="1"/>
</dbReference>
<proteinExistence type="inferred from homology"/>
<dbReference type="EMBL" id="AZAC01000067">
    <property type="protein sequence ID" value="KIX11142.1"/>
    <property type="molecule type" value="Genomic_DNA"/>
</dbReference>
<protein>
    <recommendedName>
        <fullName evidence="4">Putative glutamine transport system permease protein GlnP</fullName>
    </recommendedName>
</protein>
<keyword evidence="8" id="KW-0029">Amino-acid transport</keyword>
<dbReference type="GO" id="GO:0043190">
    <property type="term" value="C:ATP-binding cassette (ABC) transporter complex"/>
    <property type="evidence" value="ECO:0007669"/>
    <property type="project" value="InterPro"/>
</dbReference>
<evidence type="ECO:0000256" key="7">
    <source>
        <dbReference type="ARBA" id="ARBA00022692"/>
    </source>
</evidence>
<feature type="transmembrane region" description="Helical" evidence="11">
    <location>
        <begin position="74"/>
        <end position="95"/>
    </location>
</feature>
<comment type="caution">
    <text evidence="13">The sequence shown here is derived from an EMBL/GenBank/DDBJ whole genome shotgun (WGS) entry which is preliminary data.</text>
</comment>
<dbReference type="OrthoDB" id="92598at2"/>
<dbReference type="SUPFAM" id="SSF161098">
    <property type="entry name" value="MetI-like"/>
    <property type="match status" value="1"/>
</dbReference>
<evidence type="ECO:0000256" key="2">
    <source>
        <dbReference type="ARBA" id="ARBA00004429"/>
    </source>
</evidence>
<dbReference type="RefSeq" id="WP_044352401.1">
    <property type="nucleotide sequence ID" value="NZ_AZAC01000067.1"/>
</dbReference>
<dbReference type="GO" id="GO:0022857">
    <property type="term" value="F:transmembrane transporter activity"/>
    <property type="evidence" value="ECO:0007669"/>
    <property type="project" value="InterPro"/>
</dbReference>
<comment type="subcellular location">
    <subcellularLocation>
        <location evidence="2">Cell inner membrane</location>
        <topology evidence="2">Multi-pass membrane protein</topology>
    </subcellularLocation>
    <subcellularLocation>
        <location evidence="11">Cell membrane</location>
        <topology evidence="11">Multi-pass membrane protein</topology>
    </subcellularLocation>
</comment>
<dbReference type="InterPro" id="IPR035906">
    <property type="entry name" value="MetI-like_sf"/>
</dbReference>
<evidence type="ECO:0000256" key="9">
    <source>
        <dbReference type="ARBA" id="ARBA00022989"/>
    </source>
</evidence>
<feature type="transmembrane region" description="Helical" evidence="11">
    <location>
        <begin position="12"/>
        <end position="32"/>
    </location>
</feature>
<sequence length="266" mass="29788">MPFNKPKRSTAATAWEITKFILTTGVLVWLVVRGSKGLGYNWQWYRVPQYLYSLDAGGFVAGPLLEGLWVTLKITFFSFFLAFFFGLTTALFRLSDSWAARGLARFYLETIRNSPLLIQIFFMYFVIAPILDINAFTSAVVSLSLFEGAYTSEIIRAGIQAIPKGQWEACHSLGLSGFDTLRKVILPQAMRHMLPPLTGQAVSLIKDSALVSTIAIYDLTMQAQAVISETFLTFEIWFTVAGIYLLLTASLSFLVSRLEDRMIETA</sequence>
<dbReference type="InterPro" id="IPR000515">
    <property type="entry name" value="MetI-like"/>
</dbReference>
<evidence type="ECO:0000256" key="4">
    <source>
        <dbReference type="ARBA" id="ARBA00016506"/>
    </source>
</evidence>
<evidence type="ECO:0000313" key="14">
    <source>
        <dbReference type="Proteomes" id="UP000032233"/>
    </source>
</evidence>